<protein>
    <submittedName>
        <fullName evidence="3">Uncharacterized protein</fullName>
    </submittedName>
</protein>
<dbReference type="SUPFAM" id="SSF53474">
    <property type="entry name" value="alpha/beta-Hydrolases"/>
    <property type="match status" value="1"/>
</dbReference>
<keyword evidence="2" id="KW-0378">Hydrolase</keyword>
<dbReference type="GO" id="GO:0097176">
    <property type="term" value="P:epoxide metabolic process"/>
    <property type="evidence" value="ECO:0007669"/>
    <property type="project" value="TreeGrafter"/>
</dbReference>
<gene>
    <name evidence="3" type="ORF">GPUH_LOCUS7036</name>
</gene>
<comment type="similarity">
    <text evidence="1">Belongs to the peptidase S33 family.</text>
</comment>
<organism evidence="3 4">
    <name type="scientific">Gongylonema pulchrum</name>
    <dbReference type="NCBI Taxonomy" id="637853"/>
    <lineage>
        <taxon>Eukaryota</taxon>
        <taxon>Metazoa</taxon>
        <taxon>Ecdysozoa</taxon>
        <taxon>Nematoda</taxon>
        <taxon>Chromadorea</taxon>
        <taxon>Rhabditida</taxon>
        <taxon>Spirurina</taxon>
        <taxon>Spiruromorpha</taxon>
        <taxon>Spiruroidea</taxon>
        <taxon>Gongylonematidae</taxon>
        <taxon>Gongylonema</taxon>
    </lineage>
</organism>
<evidence type="ECO:0000256" key="1">
    <source>
        <dbReference type="ARBA" id="ARBA00010088"/>
    </source>
</evidence>
<keyword evidence="4" id="KW-1185">Reference proteome</keyword>
<sequence length="125" mass="14552">MKIHFIRVVHRDSYNDIYPIMLLHDWQSSFWEFYKLLPILSNPNRFETATESRRKIAFDVIIPSIPSLIFSEKPSRPGLGVIEVARILMKLADRLLLSNYILYSHGESGCMLGMFKKPSCPAYLF</sequence>
<dbReference type="PANTHER" id="PTHR21661:SF16">
    <property type="entry name" value="EPOXIDE HYDROLASE"/>
    <property type="match status" value="1"/>
</dbReference>
<name>A0A3P6RQF4_9BILA</name>
<dbReference type="GO" id="GO:0004301">
    <property type="term" value="F:epoxide hydrolase activity"/>
    <property type="evidence" value="ECO:0007669"/>
    <property type="project" value="TreeGrafter"/>
</dbReference>
<dbReference type="Gene3D" id="3.40.50.1820">
    <property type="entry name" value="alpha/beta hydrolase"/>
    <property type="match status" value="1"/>
</dbReference>
<dbReference type="PANTHER" id="PTHR21661">
    <property type="entry name" value="EPOXIDE HYDROLASE 1-RELATED"/>
    <property type="match status" value="1"/>
</dbReference>
<dbReference type="OrthoDB" id="7130006at2759"/>
<reference evidence="3 4" key="1">
    <citation type="submission" date="2018-11" db="EMBL/GenBank/DDBJ databases">
        <authorList>
            <consortium name="Pathogen Informatics"/>
        </authorList>
    </citation>
    <scope>NUCLEOTIDE SEQUENCE [LARGE SCALE GENOMIC DNA]</scope>
</reference>
<evidence type="ECO:0000256" key="2">
    <source>
        <dbReference type="ARBA" id="ARBA00022801"/>
    </source>
</evidence>
<proteinExistence type="inferred from homology"/>
<dbReference type="Proteomes" id="UP000271098">
    <property type="component" value="Unassembled WGS sequence"/>
</dbReference>
<dbReference type="AlphaFoldDB" id="A0A3P6RQF4"/>
<accession>A0A3P6RQF4</accession>
<dbReference type="EMBL" id="UYRT01017523">
    <property type="protein sequence ID" value="VDK56980.1"/>
    <property type="molecule type" value="Genomic_DNA"/>
</dbReference>
<evidence type="ECO:0000313" key="3">
    <source>
        <dbReference type="EMBL" id="VDK56980.1"/>
    </source>
</evidence>
<dbReference type="InterPro" id="IPR029058">
    <property type="entry name" value="AB_hydrolase_fold"/>
</dbReference>
<evidence type="ECO:0000313" key="4">
    <source>
        <dbReference type="Proteomes" id="UP000271098"/>
    </source>
</evidence>